<dbReference type="EMBL" id="GBXM01004215">
    <property type="protein sequence ID" value="JAI04363.1"/>
    <property type="molecule type" value="Transcribed_RNA"/>
</dbReference>
<sequence>MFKSRSGSPRCLLESCRDACVFLYTVRRFSITDEPICTAMQLVRAT</sequence>
<reference evidence="1" key="2">
    <citation type="journal article" date="2015" name="Fish Shellfish Immunol.">
        <title>Early steps in the European eel (Anguilla anguilla)-Vibrio vulnificus interaction in the gills: Role of the RtxA13 toxin.</title>
        <authorList>
            <person name="Callol A."/>
            <person name="Pajuelo D."/>
            <person name="Ebbesson L."/>
            <person name="Teles M."/>
            <person name="MacKenzie S."/>
            <person name="Amaro C."/>
        </authorList>
    </citation>
    <scope>NUCLEOTIDE SEQUENCE</scope>
</reference>
<organism evidence="1">
    <name type="scientific">Anguilla anguilla</name>
    <name type="common">European freshwater eel</name>
    <name type="synonym">Muraena anguilla</name>
    <dbReference type="NCBI Taxonomy" id="7936"/>
    <lineage>
        <taxon>Eukaryota</taxon>
        <taxon>Metazoa</taxon>
        <taxon>Chordata</taxon>
        <taxon>Craniata</taxon>
        <taxon>Vertebrata</taxon>
        <taxon>Euteleostomi</taxon>
        <taxon>Actinopterygii</taxon>
        <taxon>Neopterygii</taxon>
        <taxon>Teleostei</taxon>
        <taxon>Anguilliformes</taxon>
        <taxon>Anguillidae</taxon>
        <taxon>Anguilla</taxon>
    </lineage>
</organism>
<name>A0A0E9XNP8_ANGAN</name>
<reference evidence="1" key="1">
    <citation type="submission" date="2014-11" db="EMBL/GenBank/DDBJ databases">
        <authorList>
            <person name="Amaro Gonzalez C."/>
        </authorList>
    </citation>
    <scope>NUCLEOTIDE SEQUENCE</scope>
</reference>
<dbReference type="AlphaFoldDB" id="A0A0E9XNP8"/>
<evidence type="ECO:0000313" key="1">
    <source>
        <dbReference type="EMBL" id="JAI04363.1"/>
    </source>
</evidence>
<protein>
    <submittedName>
        <fullName evidence="1">Uncharacterized protein</fullName>
    </submittedName>
</protein>
<proteinExistence type="predicted"/>
<accession>A0A0E9XNP8</accession>